<evidence type="ECO:0000256" key="6">
    <source>
        <dbReference type="ARBA" id="ARBA00022630"/>
    </source>
</evidence>
<dbReference type="InterPro" id="IPR036485">
    <property type="entry name" value="Glu_synth_asu_C_sf"/>
</dbReference>
<dbReference type="InterPro" id="IPR050711">
    <property type="entry name" value="ET-N_metabolism_enzyme"/>
</dbReference>
<evidence type="ECO:0000256" key="11">
    <source>
        <dbReference type="ARBA" id="ARBA00023004"/>
    </source>
</evidence>
<evidence type="ECO:0000256" key="14">
    <source>
        <dbReference type="ARBA" id="ARBA00023291"/>
    </source>
</evidence>
<keyword evidence="11" id="KW-0408">Iron</keyword>
<evidence type="ECO:0000256" key="18">
    <source>
        <dbReference type="ARBA" id="ARBA00079921"/>
    </source>
</evidence>
<comment type="similarity">
    <text evidence="3">Belongs to the glutamate synthase family.</text>
</comment>
<dbReference type="RefSeq" id="WP_187792971.1">
    <property type="nucleotide sequence ID" value="NZ_JACOQL010000002.1"/>
</dbReference>
<feature type="domain" description="Glutamine amidotransferase type-2" evidence="20">
    <location>
        <begin position="31"/>
        <end position="428"/>
    </location>
</feature>
<dbReference type="FunFam" id="3.60.20.10:FF:000001">
    <property type="entry name" value="Glutamate synthase, large subunit"/>
    <property type="match status" value="1"/>
</dbReference>
<dbReference type="Pfam" id="PF00310">
    <property type="entry name" value="GATase_2"/>
    <property type="match status" value="1"/>
</dbReference>
<dbReference type="Gene3D" id="3.20.20.70">
    <property type="entry name" value="Aldolase class I"/>
    <property type="match status" value="2"/>
</dbReference>
<evidence type="ECO:0000256" key="19">
    <source>
        <dbReference type="SAM" id="MobiDB-lite"/>
    </source>
</evidence>
<evidence type="ECO:0000256" key="17">
    <source>
        <dbReference type="ARBA" id="ARBA00072108"/>
    </source>
</evidence>
<feature type="region of interest" description="Disordered" evidence="19">
    <location>
        <begin position="909"/>
        <end position="929"/>
    </location>
</feature>
<proteinExistence type="inferred from homology"/>
<dbReference type="NCBIfam" id="NF008730">
    <property type="entry name" value="PRK11750.1"/>
    <property type="match status" value="1"/>
</dbReference>
<evidence type="ECO:0000256" key="15">
    <source>
        <dbReference type="ARBA" id="ARBA00037898"/>
    </source>
</evidence>
<keyword evidence="5" id="KW-0028">Amino-acid biosynthesis</keyword>
<dbReference type="FunFam" id="3.20.20.70:FF:000097">
    <property type="entry name" value="Glutamate synthase, large subunit"/>
    <property type="match status" value="1"/>
</dbReference>
<evidence type="ECO:0000256" key="12">
    <source>
        <dbReference type="ARBA" id="ARBA00023014"/>
    </source>
</evidence>
<evidence type="ECO:0000256" key="5">
    <source>
        <dbReference type="ARBA" id="ARBA00022605"/>
    </source>
</evidence>
<dbReference type="CDD" id="cd00982">
    <property type="entry name" value="gltB_C"/>
    <property type="match status" value="1"/>
</dbReference>
<comment type="cofactor">
    <cofactor evidence="2">
        <name>[3Fe-4S] cluster</name>
        <dbReference type="ChEBI" id="CHEBI:21137"/>
    </cofactor>
</comment>
<dbReference type="Pfam" id="PF01645">
    <property type="entry name" value="Glu_synthase"/>
    <property type="match status" value="1"/>
</dbReference>
<evidence type="ECO:0000256" key="4">
    <source>
        <dbReference type="ARBA" id="ARBA00012079"/>
    </source>
</evidence>
<comment type="caution">
    <text evidence="21">The sequence shown here is derived from an EMBL/GenBank/DDBJ whole genome shotgun (WGS) entry which is preliminary data.</text>
</comment>
<dbReference type="GO" id="GO:0006537">
    <property type="term" value="P:glutamate biosynthetic process"/>
    <property type="evidence" value="ECO:0007669"/>
    <property type="project" value="UniProtKB-KW"/>
</dbReference>
<evidence type="ECO:0000259" key="20">
    <source>
        <dbReference type="PROSITE" id="PS51278"/>
    </source>
</evidence>
<accession>A0A926JAW6</accession>
<dbReference type="SUPFAM" id="SSF51395">
    <property type="entry name" value="FMN-linked oxidoreductases"/>
    <property type="match status" value="1"/>
</dbReference>
<evidence type="ECO:0000313" key="21">
    <source>
        <dbReference type="EMBL" id="MBC9246491.1"/>
    </source>
</evidence>
<name>A0A926JAW6_9RHOB</name>
<keyword evidence="12" id="KW-0411">Iron-sulfur</keyword>
<keyword evidence="9" id="KW-0315">Glutamine amidotransferase</keyword>
<dbReference type="GO" id="GO:0004355">
    <property type="term" value="F:glutamate synthase (NADPH) activity"/>
    <property type="evidence" value="ECO:0007669"/>
    <property type="project" value="UniProtKB-EC"/>
</dbReference>
<protein>
    <recommendedName>
        <fullName evidence="17">Glutamate synthase [NADPH] large chain</fullName>
        <ecNumber evidence="4">1.4.1.13</ecNumber>
    </recommendedName>
    <alternativeName>
        <fullName evidence="18">Glutamate synthase subunit alpha</fullName>
    </alternativeName>
</protein>
<dbReference type="Gene3D" id="3.60.20.10">
    <property type="entry name" value="Glutamine Phosphoribosylpyrophosphate, subunit 1, domain 1"/>
    <property type="match status" value="1"/>
</dbReference>
<evidence type="ECO:0000256" key="9">
    <source>
        <dbReference type="ARBA" id="ARBA00022962"/>
    </source>
</evidence>
<evidence type="ECO:0000256" key="8">
    <source>
        <dbReference type="ARBA" id="ARBA00022723"/>
    </source>
</evidence>
<sequence length="1512" mass="165688">MSKDWQQDEQARRDWMAEHSLYRHDDEHSSCGVGFVVDIDGKPSRKVVQNGIDALKAIWHRGAVDADGKTGDGAGIHVQIPVPFFYDQIRRTGHEPDKDKLIAVGQVFLPRTNFAQQETCRTIVESEVLRMGHYIYGWRHVPVNTAVLGEKANATRPEIEQILIRCEKDIDQVQFERELYIIRRRIEKAAIAAQVTQLYFCSLSCRSIIYKGMMLAEQVAEFYPDLKDERFESTFALYHQRYSTNTFPQWWLAQPFRMLAHNGEINTLKGNLNWLKSHEIRMASSAFGEMAEDIKPIVPAGSSDSAALDAVFEVMVRSGRSAPMTKTMLVPESWSKATTDMPKAWADMYAYCNAVMEPWDGPAALAMTDGRWVCGGLDRNGLRPMRYVVTGDNLLIAGSEVGMVPINEHDVREKGALGPGQMIAVDMWEGKLYHDSDIKDRLAGSQPFGEWIEKVVDLNDIMRDLPELPRFAAEDLRRRQTAAGYTMEDLEQILAPMAEDGKESLASMGDDTPPAVLSNQYRPMSHFFRQNFSQVTNPPIDSLRETRVMSLKTRFGNLKNVLDESSSQTEILILESPFVATSEFSEMVKMFGEAVTHIDCTFPVNAGSEALNEGLARIRAEAEDAVRSGAGHLVLTDEAQGAGRVAMPMILATSAVHSWLTRKGLRTFCSLNARSAECIDPHYFAVLIGCGATTVNPYLAQDSINDRIERGLLTGSLIENMRRYRDAIDAGLLKIMAKMGISVLSSYRGGLNFEAVGLSRAMVNEYFPGMHSRISGIGLHGLQAKVEDLHRKAFAADNIELLPVGGFYKLRRSGEKHAWEANTMKMLQLACDKASYDLWKQYSKTMRANPPIHIRDLLDIKPLGKPVPIEEVESITSIRKRFVTPGMSLGALSPEAHMTLNIAMNRIGAKSDSGEGGEDPAHSVPLPNGDNPCAKIKQVASGRFGVTAEYLNACEELEIKVAQGAKPGEGGQLPGMKVTALIARLRHSTPGVTLISPPPHHDIYSIEDLAQLIYDLKQINPRAKITVKLVASSGVGTIAAGVAKAKADVILISGHNGGTGASPATSIKFAGLPWEMGLTEAHQVLAMNRLRERVTLRTDGGLRTGRDIVMAAMMGAEEYGIGTAALIAMGCIMVRQCQSNTCPVGVCTQDEKLRAMFTGSADKVVNLITFYAQEVREILANIGARSLDEVIGRADLLTQVSRGAANLDDLDLNPLLITVDGADKIVYDRSKPRNAVLDTLDAEIVKDAARFFEEGEKMQLSYAVRNTQRTVGTRTSSMIVQKFGMRNKLQPDHLTIRLTGSAGQSLGAFAAPGLKLEVSGDANDYVGKGLSGGTIVVRPPMASPLVAVDNTIIGNTVLYGATDGYLFAAGRAGERFAVRNSGATVVIEGCGSNGCEYMTGGVAVILGRIGANFGAGMTGGMAYLYDPAGIARDYINPESLVMVPVTQDHWETQLKTLVERHFKETGSRRAEEILQDWEAEKANFLQVCPKEMLALLPYPIMDMEEVAAVPAE</sequence>
<dbReference type="Pfam" id="PF01493">
    <property type="entry name" value="GXGXG"/>
    <property type="match status" value="1"/>
</dbReference>
<dbReference type="PROSITE" id="PS51278">
    <property type="entry name" value="GATASE_TYPE_2"/>
    <property type="match status" value="1"/>
</dbReference>
<dbReference type="InterPro" id="IPR013785">
    <property type="entry name" value="Aldolase_TIM"/>
</dbReference>
<comment type="cofactor">
    <cofactor evidence="1">
        <name>FMN</name>
        <dbReference type="ChEBI" id="CHEBI:58210"/>
    </cofactor>
</comment>
<keyword evidence="7" id="KW-0288">FMN</keyword>
<dbReference type="Gene3D" id="2.160.20.60">
    <property type="entry name" value="Glutamate synthase, alpha subunit, C-terminal domain"/>
    <property type="match status" value="1"/>
</dbReference>
<keyword evidence="14" id="KW-0003">3Fe-4S</keyword>
<dbReference type="InterPro" id="IPR006982">
    <property type="entry name" value="Glu_synth_centr_N"/>
</dbReference>
<dbReference type="PANTHER" id="PTHR11938">
    <property type="entry name" value="FAD NADPH DEHYDROGENASE/OXIDOREDUCTASE"/>
    <property type="match status" value="1"/>
</dbReference>
<gene>
    <name evidence="21" type="primary">gltB</name>
    <name evidence="21" type="ORF">H4P12_07145</name>
</gene>
<evidence type="ECO:0000313" key="22">
    <source>
        <dbReference type="Proteomes" id="UP000608594"/>
    </source>
</evidence>
<evidence type="ECO:0000256" key="2">
    <source>
        <dbReference type="ARBA" id="ARBA00001927"/>
    </source>
</evidence>
<evidence type="ECO:0000256" key="1">
    <source>
        <dbReference type="ARBA" id="ARBA00001917"/>
    </source>
</evidence>
<evidence type="ECO:0000256" key="16">
    <source>
        <dbReference type="ARBA" id="ARBA00048151"/>
    </source>
</evidence>
<dbReference type="GO" id="GO:0051538">
    <property type="term" value="F:3 iron, 4 sulfur cluster binding"/>
    <property type="evidence" value="ECO:0007669"/>
    <property type="project" value="UniProtKB-KW"/>
</dbReference>
<dbReference type="EMBL" id="JACOQL010000002">
    <property type="protein sequence ID" value="MBC9246491.1"/>
    <property type="molecule type" value="Genomic_DNA"/>
</dbReference>
<evidence type="ECO:0000256" key="10">
    <source>
        <dbReference type="ARBA" id="ARBA00023002"/>
    </source>
</evidence>
<dbReference type="CDD" id="cd02808">
    <property type="entry name" value="GltS_FMN"/>
    <property type="match status" value="1"/>
</dbReference>
<comment type="pathway">
    <text evidence="15">Amino-acid biosynthesis; L-glutamate biosynthesis via GLT pathway; L-glutamate from 2-oxoglutarate and L-glutamine (NADP(+) route): step 1/1.</text>
</comment>
<dbReference type="SUPFAM" id="SSF56235">
    <property type="entry name" value="N-terminal nucleophile aminohydrolases (Ntn hydrolases)"/>
    <property type="match status" value="1"/>
</dbReference>
<dbReference type="InterPro" id="IPR017932">
    <property type="entry name" value="GATase_2_dom"/>
</dbReference>
<keyword evidence="8" id="KW-0479">Metal-binding</keyword>
<dbReference type="PANTHER" id="PTHR11938:SF133">
    <property type="entry name" value="GLUTAMATE SYNTHASE (NADH)"/>
    <property type="match status" value="1"/>
</dbReference>
<comment type="catalytic activity">
    <reaction evidence="16">
        <text>2 L-glutamate + NADP(+) = L-glutamine + 2-oxoglutarate + NADPH + H(+)</text>
        <dbReference type="Rhea" id="RHEA:15501"/>
        <dbReference type="ChEBI" id="CHEBI:15378"/>
        <dbReference type="ChEBI" id="CHEBI:16810"/>
        <dbReference type="ChEBI" id="CHEBI:29985"/>
        <dbReference type="ChEBI" id="CHEBI:57783"/>
        <dbReference type="ChEBI" id="CHEBI:58349"/>
        <dbReference type="ChEBI" id="CHEBI:58359"/>
        <dbReference type="EC" id="1.4.1.13"/>
    </reaction>
</comment>
<keyword evidence="22" id="KW-1185">Reference proteome</keyword>
<evidence type="ECO:0000256" key="7">
    <source>
        <dbReference type="ARBA" id="ARBA00022643"/>
    </source>
</evidence>
<dbReference type="CDD" id="cd00713">
    <property type="entry name" value="GltS"/>
    <property type="match status" value="1"/>
</dbReference>
<evidence type="ECO:0000256" key="3">
    <source>
        <dbReference type="ARBA" id="ARBA00009716"/>
    </source>
</evidence>
<reference evidence="21" key="1">
    <citation type="submission" date="2020-08" db="EMBL/GenBank/DDBJ databases">
        <title>Paracoccus amoyensis sp. nov., isolated from the surface seawater at coast of Xiamen, Fujian.</title>
        <authorList>
            <person name="Lyu L."/>
        </authorList>
    </citation>
    <scope>NUCLEOTIDE SEQUENCE</scope>
    <source>
        <strain evidence="21">11-3</strain>
    </source>
</reference>
<dbReference type="Proteomes" id="UP000608594">
    <property type="component" value="Unassembled WGS sequence"/>
</dbReference>
<dbReference type="InterPro" id="IPR002489">
    <property type="entry name" value="Glu_synth_asu_C"/>
</dbReference>
<dbReference type="InterPro" id="IPR002932">
    <property type="entry name" value="Glu_synthdom"/>
</dbReference>
<organism evidence="21 22">
    <name type="scientific">Paracoccus amoyensis</name>
    <dbReference type="NCBI Taxonomy" id="2760093"/>
    <lineage>
        <taxon>Bacteria</taxon>
        <taxon>Pseudomonadati</taxon>
        <taxon>Pseudomonadota</taxon>
        <taxon>Alphaproteobacteria</taxon>
        <taxon>Rhodobacterales</taxon>
        <taxon>Paracoccaceae</taxon>
        <taxon>Paracoccus</taxon>
    </lineage>
</organism>
<dbReference type="Pfam" id="PF04898">
    <property type="entry name" value="Glu_syn_central"/>
    <property type="match status" value="1"/>
</dbReference>
<dbReference type="InterPro" id="IPR029055">
    <property type="entry name" value="Ntn_hydrolases_N"/>
</dbReference>
<dbReference type="GO" id="GO:0046872">
    <property type="term" value="F:metal ion binding"/>
    <property type="evidence" value="ECO:0007669"/>
    <property type="project" value="UniProtKB-KW"/>
</dbReference>
<keyword evidence="10 21" id="KW-0560">Oxidoreductase</keyword>
<dbReference type="SUPFAM" id="SSF69336">
    <property type="entry name" value="Alpha subunit of glutamate synthase, C-terminal domain"/>
    <property type="match status" value="1"/>
</dbReference>
<dbReference type="EC" id="1.4.1.13" evidence="4"/>
<evidence type="ECO:0000256" key="13">
    <source>
        <dbReference type="ARBA" id="ARBA00023164"/>
    </source>
</evidence>
<keyword evidence="6" id="KW-0285">Flavoprotein</keyword>
<keyword evidence="13" id="KW-0314">Glutamate biosynthesis</keyword>
<dbReference type="GO" id="GO:0019676">
    <property type="term" value="P:ammonia assimilation cycle"/>
    <property type="evidence" value="ECO:0007669"/>
    <property type="project" value="TreeGrafter"/>
</dbReference>